<dbReference type="AlphaFoldDB" id="A0A345IEK7"/>
<sequence>MKIISVNVGQPTALQVGERTVVTGIRKHPVPGRVRVDEQGLEGDRIMNRRYHGGPDQAVYVYTREDYDAWEERLGRTLEPGTFGENVLISGAESAEVRIGERFTLGEVVLEATAPRIPCGTLGARMEDAGFVKRFVQVRRPGFYARVLTPGEIGKGDPVTRTPAPDGAPSIGELFDADFAKDRDPAALRAWLAFPLGQRQRRDVEKWLAKAEGV</sequence>
<dbReference type="RefSeq" id="WP_114671198.1">
    <property type="nucleotide sequence ID" value="NZ_CP031158.1"/>
</dbReference>
<evidence type="ECO:0000313" key="3">
    <source>
        <dbReference type="Proteomes" id="UP000253744"/>
    </source>
</evidence>
<dbReference type="Pfam" id="PF03475">
    <property type="entry name" value="YiiM_3-alpha"/>
    <property type="match status" value="1"/>
</dbReference>
<proteinExistence type="predicted"/>
<dbReference type="GO" id="GO:0030151">
    <property type="term" value="F:molybdenum ion binding"/>
    <property type="evidence" value="ECO:0007669"/>
    <property type="project" value="InterPro"/>
</dbReference>
<dbReference type="InterPro" id="IPR052353">
    <property type="entry name" value="Benzoxazolinone_Detox_Enz"/>
</dbReference>
<dbReference type="Pfam" id="PF03473">
    <property type="entry name" value="MOSC"/>
    <property type="match status" value="1"/>
</dbReference>
<dbReference type="GO" id="GO:0030170">
    <property type="term" value="F:pyridoxal phosphate binding"/>
    <property type="evidence" value="ECO:0007669"/>
    <property type="project" value="InterPro"/>
</dbReference>
<dbReference type="InterPro" id="IPR005302">
    <property type="entry name" value="MoCF_Sase_C"/>
</dbReference>
<dbReference type="EMBL" id="CP031158">
    <property type="protein sequence ID" value="AXG98129.1"/>
    <property type="molecule type" value="Genomic_DNA"/>
</dbReference>
<feature type="domain" description="MOSC" evidence="1">
    <location>
        <begin position="28"/>
        <end position="162"/>
    </location>
</feature>
<dbReference type="STRING" id="1288484.GCA_000348665_00699"/>
<dbReference type="Gene3D" id="2.40.33.20">
    <property type="entry name" value="PK beta-barrel domain-like"/>
    <property type="match status" value="1"/>
</dbReference>
<dbReference type="Proteomes" id="UP000253744">
    <property type="component" value="Chromosome"/>
</dbReference>
<gene>
    <name evidence="2" type="ORF">DVJ83_01970</name>
</gene>
<dbReference type="PROSITE" id="PS51340">
    <property type="entry name" value="MOSC"/>
    <property type="match status" value="1"/>
</dbReference>
<protein>
    <submittedName>
        <fullName evidence="2">MOSC domain-containing protein</fullName>
    </submittedName>
</protein>
<dbReference type="InterPro" id="IPR005163">
    <property type="entry name" value="Tri_helical_YiiM-like"/>
</dbReference>
<dbReference type="GO" id="GO:0003824">
    <property type="term" value="F:catalytic activity"/>
    <property type="evidence" value="ECO:0007669"/>
    <property type="project" value="InterPro"/>
</dbReference>
<dbReference type="SUPFAM" id="SSF50800">
    <property type="entry name" value="PK beta-barrel domain-like"/>
    <property type="match status" value="1"/>
</dbReference>
<dbReference type="KEGG" id="dwu:DVJ83_01970"/>
<evidence type="ECO:0000259" key="1">
    <source>
        <dbReference type="PROSITE" id="PS51340"/>
    </source>
</evidence>
<dbReference type="PANTHER" id="PTHR30212">
    <property type="entry name" value="PROTEIN YIIM"/>
    <property type="match status" value="1"/>
</dbReference>
<dbReference type="PANTHER" id="PTHR30212:SF2">
    <property type="entry name" value="PROTEIN YIIM"/>
    <property type="match status" value="1"/>
</dbReference>
<organism evidence="2 3">
    <name type="scientific">Deinococcus wulumuqiensis</name>
    <dbReference type="NCBI Taxonomy" id="980427"/>
    <lineage>
        <taxon>Bacteria</taxon>
        <taxon>Thermotogati</taxon>
        <taxon>Deinococcota</taxon>
        <taxon>Deinococci</taxon>
        <taxon>Deinococcales</taxon>
        <taxon>Deinococcaceae</taxon>
        <taxon>Deinococcus</taxon>
    </lineage>
</organism>
<reference evidence="2 3" key="1">
    <citation type="submission" date="2018-07" db="EMBL/GenBank/DDBJ databases">
        <title>Complete Genome and Methylome Analysis of Deinococcus wulumuqiensis NEB 479.</title>
        <authorList>
            <person name="Fomenkov A."/>
            <person name="Luyten Y."/>
            <person name="Vincze T."/>
            <person name="Anton B.P."/>
            <person name="Clark T."/>
            <person name="Roberts R.J."/>
            <person name="Morgan R.D."/>
        </authorList>
    </citation>
    <scope>NUCLEOTIDE SEQUENCE [LARGE SCALE GENOMIC DNA]</scope>
    <source>
        <strain evidence="2 3">NEB 479</strain>
    </source>
</reference>
<evidence type="ECO:0000313" key="2">
    <source>
        <dbReference type="EMBL" id="AXG98129.1"/>
    </source>
</evidence>
<accession>A0A345IEK7</accession>
<dbReference type="InterPro" id="IPR011037">
    <property type="entry name" value="Pyrv_Knase-like_insert_dom_sf"/>
</dbReference>
<name>A0A345IEK7_9DEIO</name>